<comment type="caution">
    <text evidence="4">The sequence shown here is derived from an EMBL/GenBank/DDBJ whole genome shotgun (WGS) entry which is preliminary data.</text>
</comment>
<dbReference type="InterPro" id="IPR019196">
    <property type="entry name" value="ABC_transp_unknown"/>
</dbReference>
<evidence type="ECO:0000259" key="3">
    <source>
        <dbReference type="Pfam" id="PF23357"/>
    </source>
</evidence>
<evidence type="ECO:0000313" key="5">
    <source>
        <dbReference type="Proteomes" id="UP001589654"/>
    </source>
</evidence>
<dbReference type="EMBL" id="JBHMEW010000008">
    <property type="protein sequence ID" value="MFB9210547.1"/>
    <property type="molecule type" value="Genomic_DNA"/>
</dbReference>
<dbReference type="InterPro" id="IPR019863">
    <property type="entry name" value="Motility-assoc_ABC-rel_GldG"/>
</dbReference>
<name>A0ABV5J222_9BACT</name>
<keyword evidence="1" id="KW-0812">Transmembrane</keyword>
<protein>
    <submittedName>
        <fullName evidence="4">Gliding motility-associated ABC transporter substrate-binding protein GldG</fullName>
    </submittedName>
</protein>
<dbReference type="SUPFAM" id="SSF52317">
    <property type="entry name" value="Class I glutamine amidotransferase-like"/>
    <property type="match status" value="1"/>
</dbReference>
<dbReference type="NCBIfam" id="TIGR03521">
    <property type="entry name" value="GldG"/>
    <property type="match status" value="1"/>
</dbReference>
<dbReference type="RefSeq" id="WP_290246802.1">
    <property type="nucleotide sequence ID" value="NZ_JAUFQT010000001.1"/>
</dbReference>
<keyword evidence="1" id="KW-0472">Membrane</keyword>
<feature type="domain" description="ABC-type uncharacterised transport system" evidence="2">
    <location>
        <begin position="193"/>
        <end position="497"/>
    </location>
</feature>
<feature type="domain" description="DUF7088" evidence="3">
    <location>
        <begin position="37"/>
        <end position="147"/>
    </location>
</feature>
<reference evidence="4 5" key="1">
    <citation type="submission" date="2024-09" db="EMBL/GenBank/DDBJ databases">
        <authorList>
            <person name="Sun Q."/>
            <person name="Mori K."/>
        </authorList>
    </citation>
    <scope>NUCLEOTIDE SEQUENCE [LARGE SCALE GENOMIC DNA]</scope>
    <source>
        <strain evidence="4 5">CECT 7682</strain>
    </source>
</reference>
<accession>A0ABV5J222</accession>
<dbReference type="InterPro" id="IPR029062">
    <property type="entry name" value="Class_I_gatase-like"/>
</dbReference>
<evidence type="ECO:0000313" key="4">
    <source>
        <dbReference type="EMBL" id="MFB9210547.1"/>
    </source>
</evidence>
<dbReference type="Pfam" id="PF09822">
    <property type="entry name" value="ABC_transp_aux"/>
    <property type="match status" value="1"/>
</dbReference>
<evidence type="ECO:0000259" key="2">
    <source>
        <dbReference type="Pfam" id="PF09822"/>
    </source>
</evidence>
<dbReference type="Proteomes" id="UP001589654">
    <property type="component" value="Unassembled WGS sequence"/>
</dbReference>
<evidence type="ECO:0000256" key="1">
    <source>
        <dbReference type="SAM" id="Phobius"/>
    </source>
</evidence>
<keyword evidence="1" id="KW-1133">Transmembrane helix</keyword>
<dbReference type="InterPro" id="IPR055396">
    <property type="entry name" value="DUF7088"/>
</dbReference>
<keyword evidence="5" id="KW-1185">Reference proteome</keyword>
<dbReference type="Pfam" id="PF23357">
    <property type="entry name" value="DUF7088"/>
    <property type="match status" value="1"/>
</dbReference>
<organism evidence="4 5">
    <name type="scientific">Echinicola jeungdonensis</name>
    <dbReference type="NCBI Taxonomy" id="709343"/>
    <lineage>
        <taxon>Bacteria</taxon>
        <taxon>Pseudomonadati</taxon>
        <taxon>Bacteroidota</taxon>
        <taxon>Cytophagia</taxon>
        <taxon>Cytophagales</taxon>
        <taxon>Cyclobacteriaceae</taxon>
        <taxon>Echinicola</taxon>
    </lineage>
</organism>
<feature type="transmembrane region" description="Helical" evidence="1">
    <location>
        <begin position="532"/>
        <end position="554"/>
    </location>
</feature>
<proteinExistence type="predicted"/>
<gene>
    <name evidence="4" type="primary">gldG</name>
    <name evidence="4" type="ORF">ACFFUR_01915</name>
</gene>
<sequence length="565" mass="63720">MNQKNHKPWAVLGITLLIGLFLYGLQQFFPFRIDLTEENRYSIHSSTKDVLSQLEGPLYADILLTGELPGGMRRFQKNIKETLNTFNAYSNYPIHISFYDPLAIEEEKVQKEFIYYLADWGINPTNLMASENGGQSSRLIFPGVLISDGEKEVGALLLKGEKGMGPTAILNLSIENLEYELINLIQKLTQKKKKAVAMITNHGELQGDEGYGIVEALSGNYDVYKVPLQQAKKVEDLMSFDVIIIAGPKATFSQREVFLLDQYLMRGGKLLFSLDQLAVDINEAGEEGTVALPFDSGLDRLLFRYGIRINNDFVQDMNFGYYPVVAGDFGNQPQVKPMPWPFYVVANHMGDHVITKGLDQIKFEFVSSLDTVKADGVKKTPLVFSGSYSRVLSSPVQVAFQDMAEGPDIDLFNQNNLPLVYLLEGDFTSLFKNRFKPKEFEGTQAFENSQGKGAVLVIGDGDWIQSERDRSTGEPLPLGKDLFSKSTYANKNFLQNAVKYLVDPEGIMVTRGKELKIRPLDQQKIERQKSTWQLINIFVPIALVWAVGVFKVYGRRLKYSKKMRD</sequence>